<organism evidence="1 2">
    <name type="scientific">Rhizophagus irregularis (strain DAOM 197198w)</name>
    <name type="common">Glomus intraradices</name>
    <dbReference type="NCBI Taxonomy" id="1432141"/>
    <lineage>
        <taxon>Eukaryota</taxon>
        <taxon>Fungi</taxon>
        <taxon>Fungi incertae sedis</taxon>
        <taxon>Mucoromycota</taxon>
        <taxon>Glomeromycotina</taxon>
        <taxon>Glomeromycetes</taxon>
        <taxon>Glomerales</taxon>
        <taxon>Glomeraceae</taxon>
        <taxon>Rhizophagus</taxon>
    </lineage>
</organism>
<dbReference type="Proteomes" id="UP000022910">
    <property type="component" value="Unassembled WGS sequence"/>
</dbReference>
<name>A0A015M3K0_RHIIW</name>
<accession>A0A015M3K0</accession>
<comment type="caution">
    <text evidence="1">The sequence shown here is derived from an EMBL/GenBank/DDBJ whole genome shotgun (WGS) entry which is preliminary data.</text>
</comment>
<protein>
    <submittedName>
        <fullName evidence="1">Uncharacterized protein</fullName>
    </submittedName>
</protein>
<gene>
    <name evidence="1" type="ORF">RirG_171270</name>
</gene>
<evidence type="ECO:0000313" key="1">
    <source>
        <dbReference type="EMBL" id="EXX61423.1"/>
    </source>
</evidence>
<evidence type="ECO:0000313" key="2">
    <source>
        <dbReference type="Proteomes" id="UP000022910"/>
    </source>
</evidence>
<sequence length="88" mass="10191">MSKTPSSALNLKIRGKKVELLPEDEELISLALSIIWTKSNKKIESCNFDQDKVRLSFKKNEGHVYFDLQESALDFTFINKVFHKALFK</sequence>
<proteinExistence type="predicted"/>
<reference evidence="1 2" key="1">
    <citation type="submission" date="2014-02" db="EMBL/GenBank/DDBJ databases">
        <title>Single nucleus genome sequencing reveals high similarity among nuclei of an endomycorrhizal fungus.</title>
        <authorList>
            <person name="Lin K."/>
            <person name="Geurts R."/>
            <person name="Zhang Z."/>
            <person name="Limpens E."/>
            <person name="Saunders D.G."/>
            <person name="Mu D."/>
            <person name="Pang E."/>
            <person name="Cao H."/>
            <person name="Cha H."/>
            <person name="Lin T."/>
            <person name="Zhou Q."/>
            <person name="Shang Y."/>
            <person name="Li Y."/>
            <person name="Ivanov S."/>
            <person name="Sharma T."/>
            <person name="Velzen R.V."/>
            <person name="Ruijter N.D."/>
            <person name="Aanen D.K."/>
            <person name="Win J."/>
            <person name="Kamoun S."/>
            <person name="Bisseling T."/>
            <person name="Huang S."/>
        </authorList>
    </citation>
    <scope>NUCLEOTIDE SEQUENCE [LARGE SCALE GENOMIC DNA]</scope>
    <source>
        <strain evidence="2">DAOM197198w</strain>
    </source>
</reference>
<dbReference type="HOGENOM" id="CLU_2596748_0_0_1"/>
<dbReference type="AlphaFoldDB" id="A0A015M3K0"/>
<dbReference type="EMBL" id="JEMT01025607">
    <property type="protein sequence ID" value="EXX61423.1"/>
    <property type="molecule type" value="Genomic_DNA"/>
</dbReference>
<keyword evidence="2" id="KW-1185">Reference proteome</keyword>